<proteinExistence type="predicted"/>
<dbReference type="EMBL" id="AC020889">
    <property type="protein sequence ID" value="AAF79706.1"/>
    <property type="molecule type" value="Genomic_DNA"/>
</dbReference>
<sequence>MALPMKIGSFHGEFDKSDDLSSYIFILCAEILSQLIIKVETNGGIESIRIAQSVPTVNHFLFADDYLCFCKVAKQKLLVTVYIYIYIYIYVCANYYKCSTQKVNYETFLIIFE</sequence>
<dbReference type="AlphaFoldDB" id="Q9LP60"/>
<keyword evidence="1" id="KW-0472">Membrane</keyword>
<protein>
    <submittedName>
        <fullName evidence="2">T1N15.26</fullName>
    </submittedName>
</protein>
<keyword evidence="1" id="KW-1133">Transmembrane helix</keyword>
<feature type="transmembrane region" description="Helical" evidence="1">
    <location>
        <begin position="77"/>
        <end position="96"/>
    </location>
</feature>
<name>Q9LP60_ARATH</name>
<reference key="1">
    <citation type="journal article" date="2000" name="Nature">
        <title>Sequence and analysis of chromosome 1 of the plant Arabidopsis thaliana.</title>
        <authorList>
            <person name="Theologis A."/>
            <person name="Ecker J.R."/>
            <person name="Palm C.J."/>
            <person name="Federspiel N.A."/>
            <person name="Kaul S."/>
            <person name="White O."/>
            <person name="Alonso J."/>
            <person name="Altafi H."/>
            <person name="Araujo R."/>
            <person name="Bowman C.L."/>
            <person name="Brooks S.Y."/>
            <person name="Buehler E."/>
            <person name="Chan A."/>
            <person name="Chao Q."/>
            <person name="Chen H."/>
            <person name="Cheuk R.F."/>
            <person name="Chin C.W."/>
            <person name="Chung M.K."/>
            <person name="Conn L."/>
            <person name="Conway A.B."/>
            <person name="Conway A.R."/>
            <person name="Creasy T.H."/>
            <person name="Dewar K."/>
            <person name="Dunn P."/>
            <person name="Etgu P."/>
            <person name="Feldblyum T.V."/>
            <person name="Feng J."/>
            <person name="Fong B."/>
            <person name="Fujii C.Y."/>
            <person name="Gill J.E."/>
            <person name="Goldsmith A.D."/>
            <person name="Haas B."/>
            <person name="Hansen N.F."/>
            <person name="Hughes B."/>
            <person name="Huizar L."/>
            <person name="Hunter J.L."/>
            <person name="Jenkins J."/>
            <person name="Johnson-Hopson C."/>
            <person name="Khan S."/>
            <person name="Khaykin E."/>
            <person name="Kim C.J."/>
            <person name="Koo H.L."/>
            <person name="Kremenetskaia I."/>
            <person name="Kurtz D.B."/>
            <person name="Kwan A."/>
            <person name="Lam B."/>
            <person name="Langin-Hooper S."/>
            <person name="Lee A."/>
            <person name="Lee J.M."/>
            <person name="Lenz C.A."/>
            <person name="Li J.H."/>
            <person name="Li Y."/>
            <person name="Lin X."/>
            <person name="Liu S.X."/>
            <person name="Liu Z.A."/>
            <person name="Luros J.S."/>
            <person name="Maiti R."/>
            <person name="Marziali A."/>
            <person name="Militscher J."/>
            <person name="Miranda M."/>
            <person name="Nguyen M."/>
            <person name="Nierman W.C."/>
            <person name="Osborne B.I."/>
            <person name="Pai G."/>
            <person name="Peterson J."/>
            <person name="Pham P.K."/>
            <person name="Rizzo M."/>
            <person name="Rooney T."/>
            <person name="Rowley D."/>
            <person name="Sakano H."/>
            <person name="Salzberg S.L."/>
            <person name="Schwartz J.R."/>
            <person name="Shinn P."/>
            <person name="Southwick A.M."/>
            <person name="Sun H."/>
            <person name="Tallon L.J."/>
            <person name="Tambunga G."/>
            <person name="Toriumi M.J."/>
            <person name="Town C.D."/>
            <person name="Utterback T."/>
            <person name="Van Aken S."/>
            <person name="Vaysberg M."/>
            <person name="Vysotskaia V.S."/>
            <person name="Walker M."/>
            <person name="Wu D."/>
            <person name="Yu G."/>
            <person name="Fraser C.M."/>
            <person name="Venter J.C."/>
            <person name="Davis R.W."/>
        </authorList>
    </citation>
    <scope>NUCLEOTIDE SEQUENCE [LARGE SCALE GENOMIC DNA]</scope>
    <source>
        <strain>cv. Columbia</strain>
    </source>
</reference>
<accession>Q9LP60</accession>
<reference evidence="2" key="2">
    <citation type="submission" date="2000-02" db="EMBL/GenBank/DDBJ databases">
        <title>Genomic sequence for Arabidopsis thaliana BAC T1N15 from chromosome I.</title>
        <authorList>
            <person name="Chao Q."/>
            <person name="Brooks S."/>
            <person name="Buehler E."/>
            <person name="Johnson-Hopson C."/>
            <person name="Khan S."/>
            <person name="Kim C."/>
            <person name="Shinn P."/>
            <person name="Altafi H."/>
            <person name="Bei Q."/>
            <person name="Chin C."/>
            <person name="Chiou J."/>
            <person name="Choi E."/>
            <person name="Conn L."/>
            <person name="Conway A."/>
            <person name="Gonzales A."/>
            <person name="Hansen N."/>
            <person name="Howng B."/>
            <person name="Koo T."/>
            <person name="Lam B."/>
            <person name="Lee J."/>
            <person name="Lenz C."/>
            <person name="Li J."/>
            <person name="Liu A."/>
            <person name="Liu K."/>
            <person name="Liu S."/>
            <person name="Mukharsky N."/>
            <person name="Nguyen M."/>
            <person name="Palm C."/>
            <person name="Pham P."/>
            <person name="Sakano H."/>
            <person name="Schwartz J."/>
            <person name="Southwick A."/>
            <person name="Thaveri A."/>
            <person name="Toriumi M."/>
            <person name="Vaysberg M."/>
            <person name="Yu G."/>
            <person name="Federspiel N.A."/>
            <person name="Theologis A."/>
            <person name="Ecker J.R."/>
        </authorList>
    </citation>
    <scope>NUCLEOTIDE SEQUENCE</scope>
</reference>
<reference evidence="2" key="3">
    <citation type="submission" date="2000-06" db="EMBL/GenBank/DDBJ databases">
        <authorList>
            <person name="Cheuk R."/>
            <person name="Shinn P."/>
            <person name="Brooks S."/>
            <person name="Buehler E."/>
            <person name="Chao Q."/>
            <person name="Johnson-Hopson C."/>
            <person name="Khan S."/>
            <person name="Kim C."/>
            <person name="Altafi H."/>
            <person name="Bei B."/>
            <person name="Chin C."/>
            <person name="Chiou J."/>
            <person name="Choi E."/>
            <person name="Conn L."/>
            <person name="Conway A."/>
            <person name="Gonzalez A."/>
            <person name="Hansen N."/>
            <person name="Howing B."/>
            <person name="Koo T."/>
            <person name="Lam B."/>
            <person name="Lee J."/>
            <person name="Lenz C."/>
            <person name="Li J."/>
            <person name="Liu A."/>
            <person name="Liu J."/>
            <person name="Liu S."/>
            <person name="Mukharsky N."/>
            <person name="Nguyen M."/>
            <person name="Palm C."/>
            <person name="Pham P."/>
            <person name="Sakano H."/>
            <person name="Schwartz J."/>
            <person name="Southwick A."/>
            <person name="Thaveri A."/>
            <person name="Toriumi M."/>
            <person name="Vaysberg M."/>
            <person name="Yu G."/>
            <person name="Davis R."/>
            <person name="Federspiel N."/>
            <person name="Theologis A."/>
            <person name="Ecker J."/>
        </authorList>
    </citation>
    <scope>NUCLEOTIDE SEQUENCE</scope>
</reference>
<evidence type="ECO:0000313" key="2">
    <source>
        <dbReference type="EMBL" id="AAF79706.1"/>
    </source>
</evidence>
<organism evidence="2">
    <name type="scientific">Arabidopsis thaliana</name>
    <name type="common">Mouse-ear cress</name>
    <dbReference type="NCBI Taxonomy" id="3702"/>
    <lineage>
        <taxon>Eukaryota</taxon>
        <taxon>Viridiplantae</taxon>
        <taxon>Streptophyta</taxon>
        <taxon>Embryophyta</taxon>
        <taxon>Tracheophyta</taxon>
        <taxon>Spermatophyta</taxon>
        <taxon>Magnoliopsida</taxon>
        <taxon>eudicotyledons</taxon>
        <taxon>Gunneridae</taxon>
        <taxon>Pentapetalae</taxon>
        <taxon>rosids</taxon>
        <taxon>malvids</taxon>
        <taxon>Brassicales</taxon>
        <taxon>Brassicaceae</taxon>
        <taxon>Camelineae</taxon>
        <taxon>Arabidopsis</taxon>
    </lineage>
</organism>
<keyword evidence="1" id="KW-0812">Transmembrane</keyword>
<evidence type="ECO:0000256" key="1">
    <source>
        <dbReference type="SAM" id="Phobius"/>
    </source>
</evidence>